<dbReference type="InterPro" id="IPR016032">
    <property type="entry name" value="Sig_transdc_resp-reg_C-effctor"/>
</dbReference>
<dbReference type="Pfam" id="PF13424">
    <property type="entry name" value="TPR_12"/>
    <property type="match status" value="1"/>
</dbReference>
<evidence type="ECO:0000256" key="4">
    <source>
        <dbReference type="ARBA" id="ARBA00023125"/>
    </source>
</evidence>
<dbReference type="Gene3D" id="1.10.10.10">
    <property type="entry name" value="Winged helix-like DNA-binding domain superfamily/Winged helix DNA-binding domain"/>
    <property type="match status" value="1"/>
</dbReference>
<dbReference type="EMBL" id="JARAWJ010000040">
    <property type="protein sequence ID" value="MDX3042650.1"/>
    <property type="molecule type" value="Genomic_DNA"/>
</dbReference>
<keyword evidence="11" id="KW-1185">Reference proteome</keyword>
<evidence type="ECO:0000256" key="5">
    <source>
        <dbReference type="ARBA" id="ARBA00023163"/>
    </source>
</evidence>
<evidence type="ECO:0000256" key="7">
    <source>
        <dbReference type="PROSITE-ProRule" id="PRU01091"/>
    </source>
</evidence>
<evidence type="ECO:0000256" key="8">
    <source>
        <dbReference type="SAM" id="MobiDB-lite"/>
    </source>
</evidence>
<dbReference type="PANTHER" id="PTHR35807">
    <property type="entry name" value="TRANSCRIPTIONAL REGULATOR REDD-RELATED"/>
    <property type="match status" value="1"/>
</dbReference>
<evidence type="ECO:0000256" key="3">
    <source>
        <dbReference type="ARBA" id="ARBA00023015"/>
    </source>
</evidence>
<feature type="region of interest" description="Disordered" evidence="8">
    <location>
        <begin position="311"/>
        <end position="340"/>
    </location>
</feature>
<dbReference type="SMART" id="SM01043">
    <property type="entry name" value="BTAD"/>
    <property type="match status" value="1"/>
</dbReference>
<dbReference type="Gene3D" id="1.25.40.10">
    <property type="entry name" value="Tetratricopeptide repeat domain"/>
    <property type="match status" value="3"/>
</dbReference>
<feature type="compositionally biased region" description="Basic and acidic residues" evidence="8">
    <location>
        <begin position="218"/>
        <end position="229"/>
    </location>
</feature>
<protein>
    <submittedName>
        <fullName evidence="10">BTAD domain-containing putative transcriptional regulator</fullName>
    </submittedName>
</protein>
<proteinExistence type="inferred from homology"/>
<keyword evidence="4 7" id="KW-0238">DNA-binding</keyword>
<dbReference type="InterPro" id="IPR005158">
    <property type="entry name" value="BTAD"/>
</dbReference>
<dbReference type="RefSeq" id="WP_193379543.1">
    <property type="nucleotide sequence ID" value="NZ_JABXWF010000001.1"/>
</dbReference>
<accession>A0ABU4N265</accession>
<dbReference type="InterPro" id="IPR019734">
    <property type="entry name" value="TPR_rpt"/>
</dbReference>
<evidence type="ECO:0000256" key="1">
    <source>
        <dbReference type="ARBA" id="ARBA00005820"/>
    </source>
</evidence>
<reference evidence="10 11" key="1">
    <citation type="journal article" date="2023" name="Microb. Genom.">
        <title>Mesoterricola silvestris gen. nov., sp. nov., Mesoterricola sediminis sp. nov., Geothrix oryzae sp. nov., Geothrix edaphica sp. nov., Geothrix rubra sp. nov., and Geothrix limicola sp. nov., six novel members of Acidobacteriota isolated from soils.</title>
        <authorList>
            <person name="Weisberg A.J."/>
            <person name="Pearce E."/>
            <person name="Kramer C.G."/>
            <person name="Chang J.H."/>
            <person name="Clarke C.R."/>
        </authorList>
    </citation>
    <scope>NUCLEOTIDE SEQUENCE [LARGE SCALE GENOMIC DNA]</scope>
    <source>
        <strain evidence="10 11">NE20-4-1</strain>
    </source>
</reference>
<evidence type="ECO:0000256" key="2">
    <source>
        <dbReference type="ARBA" id="ARBA00023012"/>
    </source>
</evidence>
<dbReference type="InterPro" id="IPR027417">
    <property type="entry name" value="P-loop_NTPase"/>
</dbReference>
<feature type="repeat" description="TPR" evidence="6">
    <location>
        <begin position="982"/>
        <end position="1015"/>
    </location>
</feature>
<evidence type="ECO:0000313" key="11">
    <source>
        <dbReference type="Proteomes" id="UP001282474"/>
    </source>
</evidence>
<dbReference type="InterPro" id="IPR011990">
    <property type="entry name" value="TPR-like_helical_dom_sf"/>
</dbReference>
<dbReference type="InterPro" id="IPR002182">
    <property type="entry name" value="NB-ARC"/>
</dbReference>
<keyword evidence="3" id="KW-0805">Transcription regulation</keyword>
<feature type="region of interest" description="Disordered" evidence="8">
    <location>
        <begin position="18"/>
        <end position="40"/>
    </location>
</feature>
<dbReference type="Pfam" id="PF13181">
    <property type="entry name" value="TPR_8"/>
    <property type="match status" value="1"/>
</dbReference>
<evidence type="ECO:0000313" key="10">
    <source>
        <dbReference type="EMBL" id="MDX3042650.1"/>
    </source>
</evidence>
<feature type="compositionally biased region" description="Pro residues" evidence="8">
    <location>
        <begin position="325"/>
        <end position="338"/>
    </location>
</feature>
<dbReference type="PROSITE" id="PS51755">
    <property type="entry name" value="OMPR_PHOB"/>
    <property type="match status" value="1"/>
</dbReference>
<comment type="similarity">
    <text evidence="1">Belongs to the AfsR/DnrI/RedD regulatory family.</text>
</comment>
<name>A0ABU4N265_9ACTN</name>
<dbReference type="InterPro" id="IPR001867">
    <property type="entry name" value="OmpR/PhoB-type_DNA-bd"/>
</dbReference>
<feature type="compositionally biased region" description="Low complexity" evidence="8">
    <location>
        <begin position="311"/>
        <end position="321"/>
    </location>
</feature>
<keyword evidence="2" id="KW-0902">Two-component regulatory system</keyword>
<dbReference type="CDD" id="cd15831">
    <property type="entry name" value="BTAD"/>
    <property type="match status" value="1"/>
</dbReference>
<feature type="region of interest" description="Disordered" evidence="8">
    <location>
        <begin position="732"/>
        <end position="774"/>
    </location>
</feature>
<sequence>MPDGLRFGLLGPPVLYGTGDADDTEASGSAEGSGGGVRSVGSGKTRALFVALLLEPGRVVSVDTLKDVLWDAAPPPSAQASLHNHVTRLRRLLDDPERLRAIPPGYLLRVDEGELDVRVFETHARAARTAHAERDWARTVREATAALALWRGTPLGGLPVEEFRAQAFVQRLEEARLLLLERRYDAELHLHLGLAAGRSAPAGSALGGTAHGGSELDGTAHDGSEHSGLEAEPAGAHALGALAPELTALVAEHPLREAFHRLLMLVLHRTGRQAEALAVHRDLRARLLDELGVEPGPAVREAHVEILREPAAPAQGPAPEATSTDPPPRPAQLPPPPAHFTGRREALAELRRTLDTGPYEATRAPTPLGARGTARQPTTNPHPPAHGSPRVSRRPASPTAVISGMAGVGKSALALHLAHELAEHFPDGQLYINLHGATPGMTPLTPAQALAALLRDLGTAPRRIPEHPDAAAALLRSTLAPTRTLIVLDDAATAAQVRPLLPAGPGCAVIVTSRSPLTALDGAHRIPLAPLSDDESAALLRAASGRAAGLDAAHPLVELTGRLPLALRVVAARLAARRALTPDALAGQLAATEGRLRHLEYDDLSVRRSLAVAHEALRASDREADRDAAHALRRIGALDLPAYGAPLLARLTGTDEFRAEAALDRLVDVALLEERTYGRYVPHDLVRHFARELAGSTTAAETAAAVDQALRWYTGRARQSLLVMLPPGYEREERLRTGSASSGAPNTAGTARPPEELPATERPGEPPPTEPPFASAEEAFAWGDRELPTIVALVERCARDHGAVGGTTDTGTTGTGAAAALVPTLVRHLFPYLHRGGRLAELDVLGRHALNLARSLGDDEAEAFALTDRAGLHFMSGRASEALALNDEGLKLWRRLGVVSCVRRCLNNRGLVLESLGRYEESEETLRQSLELSRRLGDPYGEAVTFSHLGNLYKHTDARAAIAHHERSLALGEIADSLVVRHTAHCNIGYAHLRLGEPDAAVRHFEQSLRILGDDEDWQGESKSRLGLVRALRELGRPDRAAQECAVLLDLAERRADQYAVGLARHQRGLLLRADGHEEEAYHEWERAQEILNDTDSTVATDLRELLKNRAPSATRP</sequence>
<feature type="region of interest" description="Disordered" evidence="8">
    <location>
        <begin position="205"/>
        <end position="230"/>
    </location>
</feature>
<gene>
    <name evidence="10" type="ORF">PV383_36530</name>
</gene>
<dbReference type="SMART" id="SM00028">
    <property type="entry name" value="TPR"/>
    <property type="match status" value="3"/>
</dbReference>
<organism evidence="10 11">
    <name type="scientific">Streptomyces caniscabiei</name>
    <dbReference type="NCBI Taxonomy" id="2746961"/>
    <lineage>
        <taxon>Bacteria</taxon>
        <taxon>Bacillati</taxon>
        <taxon>Actinomycetota</taxon>
        <taxon>Actinomycetes</taxon>
        <taxon>Kitasatosporales</taxon>
        <taxon>Streptomycetaceae</taxon>
        <taxon>Streptomyces</taxon>
    </lineage>
</organism>
<dbReference type="Proteomes" id="UP001282474">
    <property type="component" value="Unassembled WGS sequence"/>
</dbReference>
<dbReference type="Pfam" id="PF00486">
    <property type="entry name" value="Trans_reg_C"/>
    <property type="match status" value="1"/>
</dbReference>
<dbReference type="SUPFAM" id="SSF48452">
    <property type="entry name" value="TPR-like"/>
    <property type="match status" value="3"/>
</dbReference>
<dbReference type="InterPro" id="IPR036388">
    <property type="entry name" value="WH-like_DNA-bd_sf"/>
</dbReference>
<dbReference type="SUPFAM" id="SSF52540">
    <property type="entry name" value="P-loop containing nucleoside triphosphate hydrolases"/>
    <property type="match status" value="1"/>
</dbReference>
<evidence type="ECO:0000256" key="6">
    <source>
        <dbReference type="PROSITE-ProRule" id="PRU00339"/>
    </source>
</evidence>
<dbReference type="SMART" id="SM00862">
    <property type="entry name" value="Trans_reg_C"/>
    <property type="match status" value="1"/>
</dbReference>
<keyword evidence="5" id="KW-0804">Transcription</keyword>
<feature type="domain" description="OmpR/PhoB-type" evidence="9">
    <location>
        <begin position="13"/>
        <end position="110"/>
    </location>
</feature>
<keyword evidence="6" id="KW-0802">TPR repeat</keyword>
<dbReference type="Gene3D" id="3.40.50.300">
    <property type="entry name" value="P-loop containing nucleotide triphosphate hydrolases"/>
    <property type="match status" value="1"/>
</dbReference>
<evidence type="ECO:0000259" key="9">
    <source>
        <dbReference type="PROSITE" id="PS51755"/>
    </source>
</evidence>
<feature type="compositionally biased region" description="Polar residues" evidence="8">
    <location>
        <begin position="738"/>
        <end position="749"/>
    </location>
</feature>
<comment type="caution">
    <text evidence="10">The sequence shown here is derived from an EMBL/GenBank/DDBJ whole genome shotgun (WGS) entry which is preliminary data.</text>
</comment>
<dbReference type="PROSITE" id="PS50005">
    <property type="entry name" value="TPR"/>
    <property type="match status" value="1"/>
</dbReference>
<dbReference type="PRINTS" id="PR00364">
    <property type="entry name" value="DISEASERSIST"/>
</dbReference>
<feature type="region of interest" description="Disordered" evidence="8">
    <location>
        <begin position="353"/>
        <end position="397"/>
    </location>
</feature>
<dbReference type="Pfam" id="PF03704">
    <property type="entry name" value="BTAD"/>
    <property type="match status" value="2"/>
</dbReference>
<dbReference type="InterPro" id="IPR051677">
    <property type="entry name" value="AfsR-DnrI-RedD_regulator"/>
</dbReference>
<dbReference type="SUPFAM" id="SSF46894">
    <property type="entry name" value="C-terminal effector domain of the bipartite response regulators"/>
    <property type="match status" value="1"/>
</dbReference>
<dbReference type="Pfam" id="PF00931">
    <property type="entry name" value="NB-ARC"/>
    <property type="match status" value="1"/>
</dbReference>
<dbReference type="PANTHER" id="PTHR35807:SF1">
    <property type="entry name" value="TRANSCRIPTIONAL REGULATOR REDD"/>
    <property type="match status" value="1"/>
</dbReference>
<feature type="DNA-binding region" description="OmpR/PhoB-type" evidence="7">
    <location>
        <begin position="13"/>
        <end position="110"/>
    </location>
</feature>